<feature type="domain" description="Trimeric autotransporter adhesin YadA-like head" evidence="13">
    <location>
        <begin position="1173"/>
        <end position="1199"/>
    </location>
</feature>
<protein>
    <submittedName>
        <fullName evidence="17">YadA-like family protein</fullName>
    </submittedName>
</protein>
<dbReference type="SUPFAM" id="SSF54523">
    <property type="entry name" value="Pili subunits"/>
    <property type="match status" value="1"/>
</dbReference>
<feature type="domain" description="Trimeric autotransporter adhesin YadA-like stalk" evidence="14">
    <location>
        <begin position="1472"/>
        <end position="1499"/>
    </location>
</feature>
<dbReference type="SUPFAM" id="SSF101967">
    <property type="entry name" value="Adhesin YadA, collagen-binding domain"/>
    <property type="match status" value="11"/>
</dbReference>
<dbReference type="InterPro" id="IPR024973">
    <property type="entry name" value="ESPR"/>
</dbReference>
<feature type="domain" description="Trimeric autotransporter adhesin YadA-like head" evidence="13">
    <location>
        <begin position="1282"/>
        <end position="1308"/>
    </location>
</feature>
<keyword evidence="10" id="KW-0998">Cell outer membrane</keyword>
<keyword evidence="9" id="KW-0472">Membrane</keyword>
<comment type="subcellular location">
    <subcellularLocation>
        <location evidence="2">Cell outer membrane</location>
    </subcellularLocation>
    <subcellularLocation>
        <location evidence="1">Cell surface</location>
    </subcellularLocation>
</comment>
<evidence type="ECO:0000256" key="2">
    <source>
        <dbReference type="ARBA" id="ARBA00004442"/>
    </source>
</evidence>
<sequence>MNHIYKIVFNKATGTMTAVSEFARGHGKGSLRTKIFRPAVFRLSLLVVALGLAGVVQAAEERGNKLSTRDDEGNTIYHCYYSQEGGNNVICGGESTLVEDRIANSIAIGKSATLRSNSINSVAIGNETAVTNSANATAIGNNAKSINSEYAIALGTSAKVENATNGIAMGRRAEASQIGAVALGSGSVADRVGLTVVGLTASTTADAAQNSVYSPTDTTEDNAEILATVKGTNNGAVSVGNTNTTRQIINVAAGSADSDAVNVAQLKATAAKYFADKDVSADNPATDKATAKIMPNRVLGIKGKDTAIELDPAKDKINKERENTNNITTTLDAANNTVSVELNSHVKGLSSLQFGDEKIRTIEDNRKQPGITIGNSGTKATHRNIAIGDNAQAIQSKDKDDNYNLADANAIAIGSSARAGTDDYYRESLTGNRLLITQELQDLAYLEELKKRNKAEVEHELTQAEKIEILTIAAEKAAEEFKKLKRDNTQKVKSGFRSIAVGGHSSSLGDDSIALGHSAIAQKQGAMALGFESMAYGESSIAFGVDSEAGSLYSTALGTHTHAYARSATALGERAEVAFGATAGTALGAGAHVSFFGESGTAIGTAAQVYAQESTAVGSNAQARKQGAVALGSQSVADRAGLPEGATTASTTPNAAQNSVYSPTNTEADNAEILATVKGTENGAVSVGATDETTRQIINVAAGSADSDAVNVAQLKAVAGTPTYFHVNDGTDTQEAGDPDTNKGSIKSKGGAVGSKSLAAGVNAKASVKESTAVGYEAIAAQEGSAFGASAKATGLQSSAFGIRANATGNAAAAFGSDSNASGAQTVSIGYATVADGDGATALGNYTNANGYGAIAIGSVTNAKKIYSTVVGSRSTVEGANSGIFGSNSVVKSEKSYTSGINNVVGATSNNVGAFGNNNQIGAMTTFDTDGTLKEPVELTSEVDASGSRVIGNYNIITSPNTYVLGSGINSKNKYTKVGDTVANSVYLGDNSTARATTGLNYLPNSDQVGNTTTAGVGALKPQLIVGISGAQELRGPFAGNDAVGVVSVGASGAERRIQNVAAGELSGQSTDAVNGSQLYNAYAMITDIAAAAKVQEGLGIKVDDQQQPNGSTISTVSVKVDDKTIKINGEGQLYAEVGGADVNTYFHYNDHTNQEAGDATTNYGDIKTAGGALGQHSLAAGRGAKASVKYSTAVGYEAIAEQESSVFGASAKTTGLQASAFGFRATADKNATAFGGDAKALGNQANAIGYGTTANGGATALGAYSQATGNTSIAIGNVTKATETYSIAIGPRSVVEGSYSGAFGANSVVKGGKSYTSGINNIVGATSNNVGAFGNNNQIGAITTYRNDGSIQEPTNLTEQVTVSGSHVIGNNNIITSSNTYVLGSSINNKGNYTKIGGTVSNSVYLGDDSSVRADQGKNHQLNSDAEGDTTTGGAKGTVNNAIVNGITYSDFVGKKAVGAVSVGASGAERRIQNVAAGEISATSTDAINGSQLHNTINTGHWKLQANSMPVENIHWGDTVNFTSSDKTVVITSKTEDTTSTLDLKVNTDDTTINKAADGKLKAITTAVTATGNVTDNTKPTFTATTGSALVTGETLANTANTLTQEGLNFTGNNNAFNVHRDLGSQLVIKGGATGSVSDKNTYVEATNDGLIVKIAESPEFTTVTATNSLVIGNGNTTTLTSTLNGLDVGGDKITNVKAGENPADAVNKSQLDAAKTTVVGNGPVTVTPGTPNANGTTYTVSVETTTPQVARGNVTVTETDKNKLMTAGNIATAITDSEKTSSVVSGDTAFVTVNPGNEINGNTEYTVGLAQGVKDSLKKADTAVQSFTTAVNSTTVDTIDKDNKVINFVNGNVTTATNKNDDITFDVNVDGTTIKVEGDKLTANTTTITYANNDGRVDTPADGNALAKASDVVNAINNAAWKAKSGGNKANGDQDTAESIKAGDEVEFVAGDNLTVKRTGKTFEFATTKTPIFTSVQFDEKGPKIQNDNGNIKVSNENGDPTKITNVKAGENPTDAVNKSQLDAAQKAATTKVEGDQGVLVTDKKNTDGSTTYTVAVKTDDNTIVKDLATGAIKANTGTIAANNTGKVTPTIGDENKVATVTNVANAINNSGFNVIGAGNIADGANPFANQLIKPSNTVTLEAGKNLTVAQEGGKFTFATKDDVDFNTVSTQDLLAKNAGVQNLIVPVSYDPITNKLQNIAINKDGIDMANMPIINLQSGVGSTYQNPQAPTDDEKQAIAKKVNEAKGDQLGNAVNVGDLQAVANSAGFNLAISQGTGMATGTTTDKFIKSGNKVDFKADKGIKLSKVDTNDGAQIAIELDDATKQSLTKADTAMQSFKTQVNGVSEVQIKNDGVVNFANGTGTTAQRQGNNITFNVTKATLTTNADNTVTADNKGDAFATAQNVANVINNAVATTSLTSSKTGRVYDPADPDKLVKAGDIVDAINNSGFTLNANYEQDGQKINNGGSVNFVDGQNIAITRDGNKITVATKDDVSLKSASFSDGAGNQAAITGSGVIVSTPHNANNPVTLTANGLSNGGNKITNVANGANTQTINTTGTGVAQPQSTLLNLPDNNSQDGNAVTVGDLKNLGFVVSAQDGYKDTVKNAQEVKFTGINGAVVKGKTQGDVREITIEVNAQSTVESAQTPVVYTDENGNKLVKSIDGNFYPAGTVFDAQGRPTGASANVQPVTNVVASLNNAKGNTTAPMTLKNVASNLVAVNNVDDAQPAANSPDNLASKLSNAATVGDVLNAGWTIQNNDTDIDAINHGNKVNFVNGKGTTALVTSDGVTSNVQFDVETDNTTIKVEGGKVTANTTTLTQDPISQGKVLTPQNDDAKKLVNAGDIATAINNSGFNLSVNTGNDKSLVKAGESVDLSNTDNNIVVSKQGNNIVHNLADTITVTGVNIKGGNVSLTNTGLNNGGNKITNIADGKDDTDAVNVKQLNTKFAGSKENVTSTNKTLTVTQATDPVTQATTFDVAVNTGNSLTVNTQTGAIDVKTDDNTIVKDPATGAIKANTGTMTAGNQGVVNSTPNDGNKLATVDNVVNAINNAGFVVTSGNTGTGTQSGTQADTLIKAGQKVTYLAGNNLDVKQDGANFTFATKDDVEFKTVKIGDTTLSSQGNVLTVGANSATPATLQNGTMTMQGGTQLVNVASAGDIKDVNNAYNAVNAGDLNNAVNALNTQITNAQNASTETVVSKDGSISVTPQAQAGKGNEFNLSVNTDGTTIKVEGGKVTANTTTLATTPTGAVTINSINDAGKLVNAGDIATAINKAGFTLTTSASEGVVKGTSNELIGAGKAIAIDAGKNIAITQTGGQVSIATKDDVEFATAKIGGNVNIANNSVSVGNITLTNEPISVNNQNVNNVNEAINQVAMQAYKPLTFAGDVGNFERKLGETIAVKGGNTGALSDNNIGVTANQDTLTVKLAKDLTGLSSASFTDNAGNKTVVNGAGVVITPVNNNNPVSLTNTGLDNGNNKITNVANGANTQTIATTGTGVAPNATLLNLDNSQNGNVATVGDLKNLGFVVSAQDGYKDTVTNAQEVKFTGINGAVVKGKTEGGVREITIEVNAQSTVESAQTPVVYTDENGNKLVKSIDGKFYPAGTVFDAQGRPTTNVQPVTNVVASLNNAQGSTTAPMALKNVASNLVAVTNTHDAQPVANSPDNLASKLSNAATVGDVLNAGWTIQNNDTDIDAINHGNKVNFVDGNVTTATVTTDGKTSKIQYDVKVDDDTIKVEDGKLKVNKAAIDTNTVTGLIDSDTTTVSVDNANIANPVYKVQVNKAGLNKTNTDNPEADNITLTNAGKVVAPTNDTHAQNSFVTAQTLTDVVNNTGFVATSGVEGTGQQLGAKANTLIKSGETVTYKAGDNLSVKQEGANFTFATKENVKFTTVTTGNTVMDNTGISINNGAAGKPVKLTKNGLDNGGNTIKNVQEGVNETDAVNVAQLKKAIGGATTQIAEGKNVIVKNEKGADGQAVYTVHADSSKVTQGDGIVVTHTVESDENGVKTNDYKVALSEATKNQLKKEESVTSQDTNLLVDNTTTNETGAKEYKLTLNKKIDLTAEGSLTIGDSKLDKEGLTIKGGPTVKKSGIDAGSKKITNVKDGEIRAGSKDAVNGGQLQSELDNIGWDLTVAGNTAKDSEQGSKKVKNKGKVTVSGGKNMVVSRKDSTIELATSSTPEFDSVKVGNTTISSSVAQDGVNEVKISGAKNAQTRITNVAPGLKGTDAVNVNQLNQVKNDIGNLSRKVDKIDRRVRGIGASAAASSALPQVYLPGKSMIAAAGGTYDGATAVSVGYSKASDNSKLILKLQGTATSEGSLSGGVGVGYQW</sequence>
<feature type="domain" description="Trimeric autotransporter adhesin YadA-like C-terminal membrane anchor" evidence="12">
    <location>
        <begin position="4266"/>
        <end position="4326"/>
    </location>
</feature>
<feature type="domain" description="Trimeric autotransporter adhesin YadA-like stalk" evidence="14">
    <location>
        <begin position="2925"/>
        <end position="2946"/>
    </location>
</feature>
<evidence type="ECO:0000259" key="15">
    <source>
        <dbReference type="Pfam" id="PF13018"/>
    </source>
</evidence>
<feature type="domain" description="Trimeric autotransporter adhesin Trp ring" evidence="16">
    <location>
        <begin position="3523"/>
        <end position="3569"/>
    </location>
</feature>
<dbReference type="InterPro" id="IPR011049">
    <property type="entry name" value="Serralysin-like_metalloprot_C"/>
</dbReference>
<dbReference type="GO" id="GO:0009279">
    <property type="term" value="C:cell outer membrane"/>
    <property type="evidence" value="ECO:0007669"/>
    <property type="project" value="UniProtKB-SubCell"/>
</dbReference>
<feature type="domain" description="Trimeric autotransporter adhesin YadA-like head" evidence="13">
    <location>
        <begin position="1230"/>
        <end position="1252"/>
    </location>
</feature>
<feature type="domain" description="Trimeric autotransporter adhesin YadA-like head" evidence="13">
    <location>
        <begin position="494"/>
        <end position="519"/>
    </location>
</feature>
<dbReference type="InterPro" id="IPR037174">
    <property type="entry name" value="Trimeric_adhesin"/>
</dbReference>
<feature type="domain" description="Trimeric autotransporter adhesin YadA-like head" evidence="13">
    <location>
        <begin position="521"/>
        <end position="545"/>
    </location>
</feature>
<feature type="compositionally biased region" description="Polar residues" evidence="11">
    <location>
        <begin position="1420"/>
        <end position="1434"/>
    </location>
</feature>
<feature type="compositionally biased region" description="Polar residues" evidence="11">
    <location>
        <begin position="647"/>
        <end position="662"/>
    </location>
</feature>
<evidence type="ECO:0000256" key="6">
    <source>
        <dbReference type="ARBA" id="ARBA00022692"/>
    </source>
</evidence>
<evidence type="ECO:0000256" key="11">
    <source>
        <dbReference type="SAM" id="MobiDB-lite"/>
    </source>
</evidence>
<dbReference type="Gene3D" id="2.20.25.140">
    <property type="match status" value="2"/>
</dbReference>
<dbReference type="Pfam" id="PF05662">
    <property type="entry name" value="YadA_stalk"/>
    <property type="match status" value="10"/>
</dbReference>
<feature type="region of interest" description="Disordered" evidence="11">
    <location>
        <begin position="1412"/>
        <end position="1434"/>
    </location>
</feature>
<dbReference type="Pfam" id="PF18669">
    <property type="entry name" value="Trp_ring"/>
    <property type="match status" value="2"/>
</dbReference>
<feature type="domain" description="Trimeric autotransporter adhesin YadA-like head" evidence="13">
    <location>
        <begin position="612"/>
        <end position="635"/>
    </location>
</feature>
<evidence type="ECO:0000259" key="12">
    <source>
        <dbReference type="Pfam" id="PF03895"/>
    </source>
</evidence>
<dbReference type="Gene3D" id="3.90.1780.10">
    <property type="entry name" value="Trimeric adhesin"/>
    <property type="match status" value="11"/>
</dbReference>
<organism evidence="17 18">
    <name type="scientific">Mannheimia pernigra</name>
    <dbReference type="NCBI Taxonomy" id="111844"/>
    <lineage>
        <taxon>Bacteria</taxon>
        <taxon>Pseudomonadati</taxon>
        <taxon>Pseudomonadota</taxon>
        <taxon>Gammaproteobacteria</taxon>
        <taxon>Pasteurellales</taxon>
        <taxon>Pasteurellaceae</taxon>
        <taxon>Mannheimia</taxon>
    </lineage>
</organism>
<keyword evidence="7" id="KW-0732">Signal</keyword>
<evidence type="ECO:0000256" key="1">
    <source>
        <dbReference type="ARBA" id="ARBA00004241"/>
    </source>
</evidence>
<dbReference type="Gene3D" id="6.10.250.2040">
    <property type="match status" value="2"/>
</dbReference>
<dbReference type="Pfam" id="PF03895">
    <property type="entry name" value="YadA_anchor"/>
    <property type="match status" value="1"/>
</dbReference>
<dbReference type="InterPro" id="IPR005594">
    <property type="entry name" value="YadA_C"/>
</dbReference>
<dbReference type="InterPro" id="IPR008640">
    <property type="entry name" value="Adhesin_Head_dom"/>
</dbReference>
<feature type="domain" description="Trimeric autotransporter adhesin YadA-like stalk" evidence="14">
    <location>
        <begin position="4212"/>
        <end position="4241"/>
    </location>
</feature>
<feature type="domain" description="Trimeric autotransporter adhesin YadA-like stalk" evidence="14">
    <location>
        <begin position="2005"/>
        <end position="2038"/>
    </location>
</feature>
<keyword evidence="8" id="KW-0653">Protein transport</keyword>
<feature type="domain" description="ESPR" evidence="15">
    <location>
        <begin position="1"/>
        <end position="36"/>
    </location>
</feature>
<evidence type="ECO:0000256" key="10">
    <source>
        <dbReference type="ARBA" id="ARBA00023237"/>
    </source>
</evidence>
<evidence type="ECO:0000259" key="16">
    <source>
        <dbReference type="Pfam" id="PF18669"/>
    </source>
</evidence>
<dbReference type="Pfam" id="PF05658">
    <property type="entry name" value="YadA_head"/>
    <property type="match status" value="11"/>
</dbReference>
<feature type="domain" description="Trimeric autotransporter adhesin YadA-like head" evidence="13">
    <location>
        <begin position="784"/>
        <end position="802"/>
    </location>
</feature>
<name>A0ABD7AAX3_9PAST</name>
<feature type="region of interest" description="Disordered" evidence="11">
    <location>
        <begin position="726"/>
        <end position="753"/>
    </location>
</feature>
<dbReference type="SUPFAM" id="SSF101999">
    <property type="entry name" value="Trimeric adhesin"/>
    <property type="match status" value="4"/>
</dbReference>
<feature type="domain" description="Trimeric autotransporter adhesin YadA-like head" evidence="13">
    <location>
        <begin position="835"/>
        <end position="859"/>
    </location>
</feature>
<dbReference type="CDD" id="cd12820">
    <property type="entry name" value="LbR_YadA-like"/>
    <property type="match status" value="3"/>
</dbReference>
<evidence type="ECO:0000256" key="5">
    <source>
        <dbReference type="ARBA" id="ARBA00022452"/>
    </source>
</evidence>
<gene>
    <name evidence="17" type="ORF">HV560_09655</name>
</gene>
<evidence type="ECO:0000259" key="13">
    <source>
        <dbReference type="Pfam" id="PF05658"/>
    </source>
</evidence>
<dbReference type="InterPro" id="IPR040482">
    <property type="entry name" value="Trp_ring"/>
</dbReference>
<dbReference type="RefSeq" id="WP_176812749.1">
    <property type="nucleotide sequence ID" value="NZ_CP055305.1"/>
</dbReference>
<evidence type="ECO:0000256" key="3">
    <source>
        <dbReference type="ARBA" id="ARBA00005848"/>
    </source>
</evidence>
<feature type="domain" description="Trimeric autotransporter adhesin YadA-like stalk" evidence="14">
    <location>
        <begin position="696"/>
        <end position="720"/>
    </location>
</feature>
<evidence type="ECO:0000256" key="8">
    <source>
        <dbReference type="ARBA" id="ARBA00022927"/>
    </source>
</evidence>
<feature type="domain" description="Trimeric autotransporter adhesin YadA-like head" evidence="13">
    <location>
        <begin position="752"/>
        <end position="778"/>
    </location>
</feature>
<evidence type="ECO:0000313" key="18">
    <source>
        <dbReference type="Proteomes" id="UP000509784"/>
    </source>
</evidence>
<keyword evidence="4" id="KW-0813">Transport</keyword>
<dbReference type="Gene3D" id="2.150.10.10">
    <property type="entry name" value="Serralysin-like metalloprotease, C-terminal"/>
    <property type="match status" value="9"/>
</dbReference>
<evidence type="ECO:0000259" key="14">
    <source>
        <dbReference type="Pfam" id="PF05662"/>
    </source>
</evidence>
<dbReference type="GO" id="GO:0015031">
    <property type="term" value="P:protein transport"/>
    <property type="evidence" value="ECO:0007669"/>
    <property type="project" value="UniProtKB-KW"/>
</dbReference>
<evidence type="ECO:0000256" key="4">
    <source>
        <dbReference type="ARBA" id="ARBA00022448"/>
    </source>
</evidence>
<dbReference type="EMBL" id="CP055305">
    <property type="protein sequence ID" value="QLB43052.1"/>
    <property type="molecule type" value="Genomic_DNA"/>
</dbReference>
<feature type="region of interest" description="Disordered" evidence="11">
    <location>
        <begin position="643"/>
        <end position="662"/>
    </location>
</feature>
<reference evidence="17 18" key="1">
    <citation type="submission" date="2020-06" db="EMBL/GenBank/DDBJ databases">
        <title>Mannheimia pernigra sp. nov. isolated from bovine respiratory tract.</title>
        <authorList>
            <person name="Kuhnert P."/>
            <person name="Akarsu-Egger H."/>
        </authorList>
    </citation>
    <scope>NUCLEOTIDE SEQUENCE [LARGE SCALE GENOMIC DNA]</scope>
    <source>
        <strain evidence="17 18">17CN0883</strain>
    </source>
</reference>
<comment type="similarity">
    <text evidence="3">Belongs to the autotransporter-2 (AT-2) (TC 1.B.40) family.</text>
</comment>
<keyword evidence="5" id="KW-1134">Transmembrane beta strand</keyword>
<feature type="domain" description="Trimeric autotransporter adhesin YadA-like head" evidence="13">
    <location>
        <begin position="1258"/>
        <end position="1278"/>
    </location>
</feature>
<dbReference type="InterPro" id="IPR008635">
    <property type="entry name" value="Coiled_stalk_dom"/>
</dbReference>
<dbReference type="Pfam" id="PF13018">
    <property type="entry name" value="ESPR"/>
    <property type="match status" value="1"/>
</dbReference>
<dbReference type="Gene3D" id="2.20.70.140">
    <property type="match status" value="2"/>
</dbReference>
<evidence type="ECO:0000313" key="17">
    <source>
        <dbReference type="EMBL" id="QLB43052.1"/>
    </source>
</evidence>
<dbReference type="GO" id="GO:0009986">
    <property type="term" value="C:cell surface"/>
    <property type="evidence" value="ECO:0007669"/>
    <property type="project" value="UniProtKB-SubCell"/>
</dbReference>
<feature type="domain" description="Trimeric autotransporter adhesin YadA-like stalk" evidence="14">
    <location>
        <begin position="4096"/>
        <end position="4137"/>
    </location>
</feature>
<feature type="domain" description="Trimeric autotransporter adhesin YadA-like stalk" evidence="14">
    <location>
        <begin position="247"/>
        <end position="272"/>
    </location>
</feature>
<dbReference type="KEGG" id="mpeg:HV560_09655"/>
<feature type="domain" description="Trimeric autotransporter adhesin YadA-like stalk" evidence="14">
    <location>
        <begin position="1694"/>
        <end position="1724"/>
    </location>
</feature>
<dbReference type="Gene3D" id="1.20.5.170">
    <property type="match status" value="2"/>
</dbReference>
<feature type="domain" description="Trimeric autotransporter adhesin YadA-like stalk" evidence="14">
    <location>
        <begin position="1057"/>
        <end position="1086"/>
    </location>
</feature>
<evidence type="ECO:0000256" key="9">
    <source>
        <dbReference type="ARBA" id="ARBA00023136"/>
    </source>
</evidence>
<dbReference type="Proteomes" id="UP000509784">
    <property type="component" value="Chromosome"/>
</dbReference>
<proteinExistence type="inferred from homology"/>
<dbReference type="InterPro" id="IPR045584">
    <property type="entry name" value="Pilin-like"/>
</dbReference>
<feature type="domain" description="Trimeric autotransporter adhesin YadA-like stalk" evidence="14">
    <location>
        <begin position="3927"/>
        <end position="3965"/>
    </location>
</feature>
<feature type="domain" description="Trimeric autotransporter adhesin Trp ring" evidence="16">
    <location>
        <begin position="2592"/>
        <end position="2638"/>
    </location>
</feature>
<dbReference type="Gene3D" id="3.30.1300.30">
    <property type="entry name" value="GSPII I/J protein-like"/>
    <property type="match status" value="1"/>
</dbReference>
<feature type="domain" description="Trimeric autotransporter adhesin YadA-like head" evidence="13">
    <location>
        <begin position="163"/>
        <end position="187"/>
    </location>
</feature>
<evidence type="ECO:0000256" key="7">
    <source>
        <dbReference type="ARBA" id="ARBA00022729"/>
    </source>
</evidence>
<dbReference type="Gene3D" id="6.20.50.100">
    <property type="match status" value="1"/>
</dbReference>
<keyword evidence="6" id="KW-0812">Transmembrane</keyword>
<accession>A0ABD7AAX3</accession>